<dbReference type="eggNOG" id="COG1366">
    <property type="taxonomic scope" value="Bacteria"/>
</dbReference>
<dbReference type="Pfam" id="PF01740">
    <property type="entry name" value="STAS"/>
    <property type="match status" value="1"/>
</dbReference>
<evidence type="ECO:0000313" key="4">
    <source>
        <dbReference type="Proteomes" id="UP000019678"/>
    </source>
</evidence>
<evidence type="ECO:0000259" key="2">
    <source>
        <dbReference type="PROSITE" id="PS50801"/>
    </source>
</evidence>
<dbReference type="AlphaFoldDB" id="A0A017TBD6"/>
<dbReference type="RefSeq" id="WP_052375123.1">
    <property type="nucleotide sequence ID" value="NZ_ASRX01000018.1"/>
</dbReference>
<dbReference type="Pfam" id="PF13426">
    <property type="entry name" value="PAS_9"/>
    <property type="match status" value="1"/>
</dbReference>
<dbReference type="SUPFAM" id="SSF55785">
    <property type="entry name" value="PYP-like sensor domain (PAS domain)"/>
    <property type="match status" value="1"/>
</dbReference>
<dbReference type="eggNOG" id="COG3829">
    <property type="taxonomic scope" value="Bacteria"/>
</dbReference>
<accession>A0A017TBD6</accession>
<feature type="domain" description="PAS" evidence="1">
    <location>
        <begin position="1"/>
        <end position="71"/>
    </location>
</feature>
<dbReference type="Proteomes" id="UP000019678">
    <property type="component" value="Unassembled WGS sequence"/>
</dbReference>
<dbReference type="InterPro" id="IPR000014">
    <property type="entry name" value="PAS"/>
</dbReference>
<organism evidence="3 4">
    <name type="scientific">Chondromyces apiculatus DSM 436</name>
    <dbReference type="NCBI Taxonomy" id="1192034"/>
    <lineage>
        <taxon>Bacteria</taxon>
        <taxon>Pseudomonadati</taxon>
        <taxon>Myxococcota</taxon>
        <taxon>Polyangia</taxon>
        <taxon>Polyangiales</taxon>
        <taxon>Polyangiaceae</taxon>
        <taxon>Chondromyces</taxon>
    </lineage>
</organism>
<dbReference type="PANTHER" id="PTHR33745:SF1">
    <property type="entry name" value="RSBT ANTAGONIST PROTEIN RSBS"/>
    <property type="match status" value="1"/>
</dbReference>
<keyword evidence="4" id="KW-1185">Reference proteome</keyword>
<name>A0A017TBD6_9BACT</name>
<evidence type="ECO:0000313" key="3">
    <source>
        <dbReference type="EMBL" id="EYF06130.1"/>
    </source>
</evidence>
<dbReference type="InterPro" id="IPR035965">
    <property type="entry name" value="PAS-like_dom_sf"/>
</dbReference>
<dbReference type="SMART" id="SM00091">
    <property type="entry name" value="PAS"/>
    <property type="match status" value="1"/>
</dbReference>
<sequence length="297" mass="32086">MYRRYDMLFEYARDVILITAPDGSIIDVNDAALRTYGFTRDELLSRHVRDLRPAVTASEVSRQLSTARTEGVLFETVHVRKDGTHFPVEISSRSTLIDGEELLIGIVRDISDRKRVEAAHDALLAELEARIEERTAALTRANAALTAQVDAISSARDLIDRQAQEIRALVAPVIQLWEGILVAPLVGELDPRRIDDLSSRLLDEVATRGAHAVLLDITGAATLDAPAAAHLLRLVSATRLLGATTLLTGVKPATAQTLVTLGIDLAGVATSATLAAGLREVLGRLGMRIVGTGRREP</sequence>
<dbReference type="InterPro" id="IPR051932">
    <property type="entry name" value="Bact_StressResp_Reg"/>
</dbReference>
<dbReference type="PANTHER" id="PTHR33745">
    <property type="entry name" value="RSBT ANTAGONIST PROTEIN RSBS-RELATED"/>
    <property type="match status" value="1"/>
</dbReference>
<dbReference type="EMBL" id="ASRX01000018">
    <property type="protein sequence ID" value="EYF06130.1"/>
    <property type="molecule type" value="Genomic_DNA"/>
</dbReference>
<dbReference type="PROSITE" id="PS50801">
    <property type="entry name" value="STAS"/>
    <property type="match status" value="1"/>
</dbReference>
<evidence type="ECO:0008006" key="5">
    <source>
        <dbReference type="Google" id="ProtNLM"/>
    </source>
</evidence>
<comment type="caution">
    <text evidence="3">The sequence shown here is derived from an EMBL/GenBank/DDBJ whole genome shotgun (WGS) entry which is preliminary data.</text>
</comment>
<dbReference type="SUPFAM" id="SSF52091">
    <property type="entry name" value="SpoIIaa-like"/>
    <property type="match status" value="1"/>
</dbReference>
<gene>
    <name evidence="3" type="ORF">CAP_2320</name>
</gene>
<dbReference type="PROSITE" id="PS50112">
    <property type="entry name" value="PAS"/>
    <property type="match status" value="1"/>
</dbReference>
<evidence type="ECO:0000259" key="1">
    <source>
        <dbReference type="PROSITE" id="PS50112"/>
    </source>
</evidence>
<feature type="domain" description="STAS" evidence="2">
    <location>
        <begin position="170"/>
        <end position="285"/>
    </location>
</feature>
<dbReference type="InterPro" id="IPR036513">
    <property type="entry name" value="STAS_dom_sf"/>
</dbReference>
<dbReference type="STRING" id="1192034.CAP_2320"/>
<dbReference type="OrthoDB" id="5421862at2"/>
<protein>
    <recommendedName>
        <fullName evidence="5">RsbR, positive regulator of sigma-B</fullName>
    </recommendedName>
</protein>
<proteinExistence type="predicted"/>
<dbReference type="CDD" id="cd00130">
    <property type="entry name" value="PAS"/>
    <property type="match status" value="1"/>
</dbReference>
<reference evidence="3 4" key="1">
    <citation type="submission" date="2013-05" db="EMBL/GenBank/DDBJ databases">
        <title>Genome assembly of Chondromyces apiculatus DSM 436.</title>
        <authorList>
            <person name="Sharma G."/>
            <person name="Khatri I."/>
            <person name="Kaur C."/>
            <person name="Mayilraj S."/>
            <person name="Subramanian S."/>
        </authorList>
    </citation>
    <scope>NUCLEOTIDE SEQUENCE [LARGE SCALE GENOMIC DNA]</scope>
    <source>
        <strain evidence="3 4">DSM 436</strain>
    </source>
</reference>
<dbReference type="Gene3D" id="3.30.750.24">
    <property type="entry name" value="STAS domain"/>
    <property type="match status" value="1"/>
</dbReference>
<dbReference type="NCBIfam" id="TIGR00229">
    <property type="entry name" value="sensory_box"/>
    <property type="match status" value="1"/>
</dbReference>
<dbReference type="CDD" id="cd07041">
    <property type="entry name" value="STAS_RsbR_RsbS_like"/>
    <property type="match status" value="1"/>
</dbReference>
<dbReference type="InterPro" id="IPR002645">
    <property type="entry name" value="STAS_dom"/>
</dbReference>
<dbReference type="Gene3D" id="3.30.450.20">
    <property type="entry name" value="PAS domain"/>
    <property type="match status" value="1"/>
</dbReference>